<dbReference type="RefSeq" id="WP_154228272.1">
    <property type="nucleotide sequence ID" value="NZ_CP045309.1"/>
</dbReference>
<evidence type="ECO:0000313" key="3">
    <source>
        <dbReference type="EMBL" id="QGL48996.1"/>
    </source>
</evidence>
<dbReference type="AlphaFoldDB" id="A0AAJ2ZF51"/>
<feature type="transmembrane region" description="Helical" evidence="1">
    <location>
        <begin position="12"/>
        <end position="33"/>
    </location>
</feature>
<dbReference type="EMBL" id="JAAHBZ010000005">
    <property type="protein sequence ID" value="NES28992.1"/>
    <property type="molecule type" value="Genomic_DNA"/>
</dbReference>
<feature type="transmembrane region" description="Helical" evidence="1">
    <location>
        <begin position="188"/>
        <end position="209"/>
    </location>
</feature>
<gene>
    <name evidence="2" type="ORF">G3561_15745</name>
    <name evidence="3" type="ORF">GCE86_19445</name>
</gene>
<keyword evidence="4" id="KW-1185">Reference proteome</keyword>
<evidence type="ECO:0000313" key="4">
    <source>
        <dbReference type="Proteomes" id="UP000402241"/>
    </source>
</evidence>
<keyword evidence="1" id="KW-0472">Membrane</keyword>
<keyword evidence="1" id="KW-0812">Transmembrane</keyword>
<reference evidence="2 5" key="2">
    <citation type="submission" date="2020-02" db="EMBL/GenBank/DDBJ databases">
        <title>WGS of Micromonospora spp. isolated from hot spring.</title>
        <authorList>
            <person name="Thawai C."/>
        </authorList>
    </citation>
    <scope>NUCLEOTIDE SEQUENCE [LARGE SCALE GENOMIC DNA]</scope>
    <source>
        <strain evidence="2 5">TMS7</strain>
    </source>
</reference>
<keyword evidence="1" id="KW-1133">Transmembrane helix</keyword>
<evidence type="ECO:0000313" key="2">
    <source>
        <dbReference type="EMBL" id="NES28992.1"/>
    </source>
</evidence>
<dbReference type="Proteomes" id="UP000402241">
    <property type="component" value="Chromosome"/>
</dbReference>
<evidence type="ECO:0000256" key="1">
    <source>
        <dbReference type="SAM" id="Phobius"/>
    </source>
</evidence>
<name>A0AAJ2ZF51_9ACTN</name>
<proteinExistence type="predicted"/>
<reference evidence="3 4" key="1">
    <citation type="submission" date="2019-10" db="EMBL/GenBank/DDBJ databases">
        <title>Genome Sequence of Micromonospora terminaliae DSM 101760.</title>
        <authorList>
            <person name="Guo L."/>
        </authorList>
    </citation>
    <scope>NUCLEOTIDE SEQUENCE [LARGE SCALE GENOMIC DNA]</scope>
    <source>
        <strain evidence="3 4">DSM 101760</strain>
    </source>
</reference>
<sequence>MAIDILSGSYFNLTTLVLAGIGIVIAFFGAKYARAALAPPRREVRVRWVSPSPLIGKSSTDQISFLFEVNNHVLEGPHLTHVEISVGGRHDIKSTDFDQGKPFELDFGKTAALASLQSATPELVSAERTKVVLRPGLLKRDSVIRFDVVTEGRPEHIQHADSLIDTKVILSEEPTAAEYWRREFRRSLVTNGVWAVLSFLLVAQSFWMLHDYRESTNRLLRLSREVMDLCFP</sequence>
<organism evidence="2 5">
    <name type="scientific">Micromonospora terminaliae</name>
    <dbReference type="NCBI Taxonomy" id="1914461"/>
    <lineage>
        <taxon>Bacteria</taxon>
        <taxon>Bacillati</taxon>
        <taxon>Actinomycetota</taxon>
        <taxon>Actinomycetes</taxon>
        <taxon>Micromonosporales</taxon>
        <taxon>Micromonosporaceae</taxon>
        <taxon>Micromonospora</taxon>
    </lineage>
</organism>
<dbReference type="Proteomes" id="UP000477779">
    <property type="component" value="Unassembled WGS sequence"/>
</dbReference>
<dbReference type="EMBL" id="CP045309">
    <property type="protein sequence ID" value="QGL48996.1"/>
    <property type="molecule type" value="Genomic_DNA"/>
</dbReference>
<evidence type="ECO:0000313" key="5">
    <source>
        <dbReference type="Proteomes" id="UP000477779"/>
    </source>
</evidence>
<protein>
    <submittedName>
        <fullName evidence="2">Uncharacterized protein</fullName>
    </submittedName>
</protein>
<accession>A0AAJ2ZF51</accession>